<gene>
    <name evidence="2" type="ORF">LTRI10_LOCUS48569</name>
</gene>
<protein>
    <submittedName>
        <fullName evidence="2">Uncharacterized protein</fullName>
    </submittedName>
</protein>
<sequence>MELHGSAVVKKKHCFWLPILYFSPLNGIVISLPSLWKDKLVLERREAGLLSSPCRRETTNSDIVHLLLHRKATHDSSTQLLNPLSPTMANLNHRRAHNVTNPLLSN</sequence>
<evidence type="ECO:0000256" key="1">
    <source>
        <dbReference type="SAM" id="Phobius"/>
    </source>
</evidence>
<dbReference type="Proteomes" id="UP001497516">
    <property type="component" value="Chromosome 8"/>
</dbReference>
<accession>A0AAV2GFS1</accession>
<feature type="transmembrane region" description="Helical" evidence="1">
    <location>
        <begin position="15"/>
        <end position="36"/>
    </location>
</feature>
<keyword evidence="1" id="KW-0472">Membrane</keyword>
<keyword evidence="3" id="KW-1185">Reference proteome</keyword>
<dbReference type="AlphaFoldDB" id="A0AAV2GFS1"/>
<name>A0AAV2GFS1_9ROSI</name>
<evidence type="ECO:0000313" key="2">
    <source>
        <dbReference type="EMBL" id="CAL1409029.1"/>
    </source>
</evidence>
<organism evidence="2 3">
    <name type="scientific">Linum trigynum</name>
    <dbReference type="NCBI Taxonomy" id="586398"/>
    <lineage>
        <taxon>Eukaryota</taxon>
        <taxon>Viridiplantae</taxon>
        <taxon>Streptophyta</taxon>
        <taxon>Embryophyta</taxon>
        <taxon>Tracheophyta</taxon>
        <taxon>Spermatophyta</taxon>
        <taxon>Magnoliopsida</taxon>
        <taxon>eudicotyledons</taxon>
        <taxon>Gunneridae</taxon>
        <taxon>Pentapetalae</taxon>
        <taxon>rosids</taxon>
        <taxon>fabids</taxon>
        <taxon>Malpighiales</taxon>
        <taxon>Linaceae</taxon>
        <taxon>Linum</taxon>
    </lineage>
</organism>
<proteinExistence type="predicted"/>
<dbReference type="EMBL" id="OZ034821">
    <property type="protein sequence ID" value="CAL1409029.1"/>
    <property type="molecule type" value="Genomic_DNA"/>
</dbReference>
<evidence type="ECO:0000313" key="3">
    <source>
        <dbReference type="Proteomes" id="UP001497516"/>
    </source>
</evidence>
<keyword evidence="1" id="KW-1133">Transmembrane helix</keyword>
<reference evidence="2 3" key="1">
    <citation type="submission" date="2024-04" db="EMBL/GenBank/DDBJ databases">
        <authorList>
            <person name="Fracassetti M."/>
        </authorList>
    </citation>
    <scope>NUCLEOTIDE SEQUENCE [LARGE SCALE GENOMIC DNA]</scope>
</reference>
<keyword evidence="1" id="KW-0812">Transmembrane</keyword>